<dbReference type="PANTHER" id="PTHR46430">
    <property type="entry name" value="PROTEIN SKT5-RELATED"/>
    <property type="match status" value="1"/>
</dbReference>
<keyword evidence="1" id="KW-0677">Repeat</keyword>
<evidence type="ECO:0000256" key="1">
    <source>
        <dbReference type="ARBA" id="ARBA00022737"/>
    </source>
</evidence>
<dbReference type="Pfam" id="PF08238">
    <property type="entry name" value="Sel1"/>
    <property type="match status" value="4"/>
</dbReference>
<accession>A0A1X0QL42</accession>
<evidence type="ECO:0000313" key="3">
    <source>
        <dbReference type="Proteomes" id="UP000192501"/>
    </source>
</evidence>
<dbReference type="SUPFAM" id="SSF81901">
    <property type="entry name" value="HCP-like"/>
    <property type="match status" value="1"/>
</dbReference>
<organism evidence="2 3">
    <name type="scientific">Hepatospora eriocheir</name>
    <dbReference type="NCBI Taxonomy" id="1081669"/>
    <lineage>
        <taxon>Eukaryota</taxon>
        <taxon>Fungi</taxon>
        <taxon>Fungi incertae sedis</taxon>
        <taxon>Microsporidia</taxon>
        <taxon>Hepatosporidae</taxon>
        <taxon>Hepatospora</taxon>
    </lineage>
</organism>
<dbReference type="InterPro" id="IPR011990">
    <property type="entry name" value="TPR-like_helical_dom_sf"/>
</dbReference>
<protein>
    <submittedName>
        <fullName evidence="2">CHR2</fullName>
    </submittedName>
</protein>
<reference evidence="2 3" key="1">
    <citation type="journal article" date="2017" name="Environ. Microbiol.">
        <title>Decay of the glycolytic pathway and adaptation to intranuclear parasitism within Enterocytozoonidae microsporidia.</title>
        <authorList>
            <person name="Wiredu Boakye D."/>
            <person name="Jaroenlak P."/>
            <person name="Prachumwat A."/>
            <person name="Williams T.A."/>
            <person name="Bateman K.S."/>
            <person name="Itsathitphaisarn O."/>
            <person name="Sritunyalucksana K."/>
            <person name="Paszkiewicz K.H."/>
            <person name="Moore K.A."/>
            <person name="Stentiford G.D."/>
            <person name="Williams B.A."/>
        </authorList>
    </citation>
    <scope>NUCLEOTIDE SEQUENCE [LARGE SCALE GENOMIC DNA]</scope>
    <source>
        <strain evidence="3">canceri</strain>
    </source>
</reference>
<dbReference type="VEuPathDB" id="MicrosporidiaDB:HERIO_656"/>
<dbReference type="InterPro" id="IPR051726">
    <property type="entry name" value="Chitin_Synth_Reg"/>
</dbReference>
<evidence type="ECO:0000313" key="2">
    <source>
        <dbReference type="EMBL" id="ORE00434.1"/>
    </source>
</evidence>
<dbReference type="Gene3D" id="1.25.40.10">
    <property type="entry name" value="Tetratricopeptide repeat domain"/>
    <property type="match status" value="2"/>
</dbReference>
<dbReference type="EMBL" id="LTAI01000020">
    <property type="protein sequence ID" value="ORE00434.1"/>
    <property type="molecule type" value="Genomic_DNA"/>
</dbReference>
<sequence length="405" mass="46498">MKVRGMIESMSKAFVECLETCIENYCYDLEKDNQKSVINYHSKNAYLNNDNLTANDSWSIDLMSSLESKKTMIRLIENDVSDLSDVEVEEKFDYYAKNFLINNINQFKKKVDSLYARSLEFGLFGIKKNIKEAFRYYKIASSLQEPVSTFYLARCYEFGIGVEANEKISIEFYRAASKLGYPRALYKYSVILLAKGQVGVAISFMRQSIIRQTSGFPTGGNIFIKPFYHLGCLYRVDHPDIIKDHIYALKVFEQGSQLNCKDSSYAAAQYYEDGIYVKKDSVKSFCLFKRAASLGHPDAMVKISLILLRAAFFMGDRSQYRKKHVEIGFKMLEKSAIQGCLPGIIYTAKCLSLGIGTNQDLLQALWWYRIAAKLGDIDSDRMARKLKKAIKKQTKLDRYLLKFDL</sequence>
<proteinExistence type="predicted"/>
<dbReference type="VEuPathDB" id="MicrosporidiaDB:HERIO_655"/>
<gene>
    <name evidence="2" type="primary">CHR2</name>
    <name evidence="2" type="ORF">A0H76_863</name>
</gene>
<dbReference type="SMART" id="SM00671">
    <property type="entry name" value="SEL1"/>
    <property type="match status" value="4"/>
</dbReference>
<name>A0A1X0QL42_9MICR</name>
<dbReference type="AlphaFoldDB" id="A0A1X0QL42"/>
<dbReference type="InterPro" id="IPR006597">
    <property type="entry name" value="Sel1-like"/>
</dbReference>
<dbReference type="VEuPathDB" id="MicrosporidiaDB:A0H76_863"/>
<comment type="caution">
    <text evidence="2">The sequence shown here is derived from an EMBL/GenBank/DDBJ whole genome shotgun (WGS) entry which is preliminary data.</text>
</comment>
<dbReference type="Proteomes" id="UP000192501">
    <property type="component" value="Unassembled WGS sequence"/>
</dbReference>